<proteinExistence type="predicted"/>
<keyword evidence="2" id="KW-0946">Virion</keyword>
<dbReference type="RefSeq" id="WP_076489681.1">
    <property type="nucleotide sequence ID" value="NZ_FTMS01000018.1"/>
</dbReference>
<protein>
    <submittedName>
        <fullName evidence="2">Spore Coat Protein U domain-containing protein</fullName>
    </submittedName>
</protein>
<evidence type="ECO:0000259" key="1">
    <source>
        <dbReference type="Pfam" id="PF05229"/>
    </source>
</evidence>
<keyword evidence="2" id="KW-0167">Capsid protein</keyword>
<evidence type="ECO:0000313" key="3">
    <source>
        <dbReference type="Proteomes" id="UP000186400"/>
    </source>
</evidence>
<dbReference type="EMBL" id="FTMS01000018">
    <property type="protein sequence ID" value="SIQ91540.1"/>
    <property type="molecule type" value="Genomic_DNA"/>
</dbReference>
<evidence type="ECO:0000313" key="2">
    <source>
        <dbReference type="EMBL" id="SIQ91540.1"/>
    </source>
</evidence>
<dbReference type="AlphaFoldDB" id="A0A1N6WND4"/>
<sequence>MKQTFPSIYLIAAASLMVLGPGLLFGQASQGPSFGAPPGTITAVYDQYLGNNITGDIIVSGRNVEFGIGFSAGGSASFSQRRLTGPGGAALEYQLLDPEADDRVLTDLDGPAGQRHLIYHEFRGNQEEPFPLVVRIPQGQFPPAGTYTDTVQTRLYRGIPATTPSLEEEPLHIVVTVPPVVRLSVVGRGQPFDPLSDVAHLDFGELQQGRSEEVDLVVVTDINYRLSVTSPNSGFLVLEGATPGSAVTRGEAIPYTMRVNGLIRDLSSGHAEIGSGSPTSIAGDRYELYFEIGDVRDATSGEYTENLTVTVTAQ</sequence>
<feature type="domain" description="Spore coat protein U/FanG" evidence="1">
    <location>
        <begin position="62"/>
        <end position="152"/>
    </location>
</feature>
<accession>A0A1N6WND4</accession>
<dbReference type="InterPro" id="IPR007893">
    <property type="entry name" value="Spore_coat_U/FanG"/>
</dbReference>
<keyword evidence="3" id="KW-1185">Reference proteome</keyword>
<dbReference type="Proteomes" id="UP000186400">
    <property type="component" value="Unassembled WGS sequence"/>
</dbReference>
<gene>
    <name evidence="2" type="ORF">SAMN05920897_11818</name>
</gene>
<reference evidence="2 3" key="1">
    <citation type="submission" date="2017-01" db="EMBL/GenBank/DDBJ databases">
        <authorList>
            <person name="Mah S.A."/>
            <person name="Swanson W.J."/>
            <person name="Moy G.W."/>
            <person name="Vacquier V.D."/>
        </authorList>
    </citation>
    <scope>NUCLEOTIDE SEQUENCE [LARGE SCALE GENOMIC DNA]</scope>
    <source>
        <strain evidence="2 3">ASpG1</strain>
    </source>
</reference>
<name>A0A1N6WND4_9SPIO</name>
<dbReference type="STRING" id="159291.SAMN05920897_11818"/>
<dbReference type="OrthoDB" id="5290829at2"/>
<organism evidence="2 3">
    <name type="scientific">Alkalispirochaeta americana</name>
    <dbReference type="NCBI Taxonomy" id="159291"/>
    <lineage>
        <taxon>Bacteria</taxon>
        <taxon>Pseudomonadati</taxon>
        <taxon>Spirochaetota</taxon>
        <taxon>Spirochaetia</taxon>
        <taxon>Spirochaetales</taxon>
        <taxon>Spirochaetaceae</taxon>
        <taxon>Alkalispirochaeta</taxon>
    </lineage>
</organism>
<dbReference type="Pfam" id="PF05229">
    <property type="entry name" value="SCPU"/>
    <property type="match status" value="1"/>
</dbReference>